<dbReference type="PANTHER" id="PTHR10642:SF26">
    <property type="entry name" value="RIBONUCLEASE H1"/>
    <property type="match status" value="1"/>
</dbReference>
<dbReference type="GO" id="GO:0046872">
    <property type="term" value="F:metal ion binding"/>
    <property type="evidence" value="ECO:0007669"/>
    <property type="project" value="UniProtKB-KW"/>
</dbReference>
<feature type="compositionally biased region" description="Pro residues" evidence="10">
    <location>
        <begin position="317"/>
        <end position="329"/>
    </location>
</feature>
<dbReference type="Gene3D" id="3.30.420.10">
    <property type="entry name" value="Ribonuclease H-like superfamily/Ribonuclease H"/>
    <property type="match status" value="1"/>
</dbReference>
<dbReference type="AlphaFoldDB" id="A0A9P5XN51"/>
<keyword evidence="7" id="KW-0255">Endonuclease</keyword>
<evidence type="ECO:0000313" key="12">
    <source>
        <dbReference type="EMBL" id="KAF9453889.1"/>
    </source>
</evidence>
<dbReference type="InterPro" id="IPR050092">
    <property type="entry name" value="RNase_H"/>
</dbReference>
<dbReference type="EMBL" id="MU151058">
    <property type="protein sequence ID" value="KAF9453889.1"/>
    <property type="molecule type" value="Genomic_DNA"/>
</dbReference>
<comment type="catalytic activity">
    <reaction evidence="1">
        <text>Endonucleolytic cleavage to 5'-phosphomonoester.</text>
        <dbReference type="EC" id="3.1.26.4"/>
    </reaction>
</comment>
<evidence type="ECO:0000256" key="8">
    <source>
        <dbReference type="ARBA" id="ARBA00022801"/>
    </source>
</evidence>
<dbReference type="InterPro" id="IPR009027">
    <property type="entry name" value="Ribosomal_bL9/RNase_H1_N"/>
</dbReference>
<dbReference type="SUPFAM" id="SSF53098">
    <property type="entry name" value="Ribonuclease H-like"/>
    <property type="match status" value="1"/>
</dbReference>
<evidence type="ECO:0000256" key="7">
    <source>
        <dbReference type="ARBA" id="ARBA00022759"/>
    </source>
</evidence>
<dbReference type="Gene3D" id="3.40.970.10">
    <property type="entry name" value="Ribonuclease H1, N-terminal domain"/>
    <property type="match status" value="1"/>
</dbReference>
<dbReference type="Pfam" id="PF01693">
    <property type="entry name" value="Cauli_VI"/>
    <property type="match status" value="1"/>
</dbReference>
<evidence type="ECO:0000256" key="6">
    <source>
        <dbReference type="ARBA" id="ARBA00022723"/>
    </source>
</evidence>
<dbReference type="Pfam" id="PF00075">
    <property type="entry name" value="RNase_H"/>
    <property type="match status" value="1"/>
</dbReference>
<organism evidence="12 13">
    <name type="scientific">Macrolepiota fuliginosa MF-IS2</name>
    <dbReference type="NCBI Taxonomy" id="1400762"/>
    <lineage>
        <taxon>Eukaryota</taxon>
        <taxon>Fungi</taxon>
        <taxon>Dikarya</taxon>
        <taxon>Basidiomycota</taxon>
        <taxon>Agaricomycotina</taxon>
        <taxon>Agaricomycetes</taxon>
        <taxon>Agaricomycetidae</taxon>
        <taxon>Agaricales</taxon>
        <taxon>Agaricineae</taxon>
        <taxon>Agaricaceae</taxon>
        <taxon>Macrolepiota</taxon>
    </lineage>
</organism>
<accession>A0A9P5XN51</accession>
<comment type="similarity">
    <text evidence="3">Belongs to the RNase H family.</text>
</comment>
<dbReference type="PROSITE" id="PS50879">
    <property type="entry name" value="RNASE_H_1"/>
    <property type="match status" value="1"/>
</dbReference>
<evidence type="ECO:0000256" key="4">
    <source>
        <dbReference type="ARBA" id="ARBA00012180"/>
    </source>
</evidence>
<evidence type="ECO:0000256" key="3">
    <source>
        <dbReference type="ARBA" id="ARBA00005300"/>
    </source>
</evidence>
<dbReference type="InterPro" id="IPR012337">
    <property type="entry name" value="RNaseH-like_sf"/>
</dbReference>
<feature type="compositionally biased region" description="Low complexity" evidence="10">
    <location>
        <begin position="371"/>
        <end position="393"/>
    </location>
</feature>
<name>A0A9P5XN51_9AGAR</name>
<dbReference type="GO" id="GO:0043137">
    <property type="term" value="P:DNA replication, removal of RNA primer"/>
    <property type="evidence" value="ECO:0007669"/>
    <property type="project" value="TreeGrafter"/>
</dbReference>
<keyword evidence="9" id="KW-0460">Magnesium</keyword>
<evidence type="ECO:0000259" key="11">
    <source>
        <dbReference type="PROSITE" id="PS50879"/>
    </source>
</evidence>
<keyword evidence="8" id="KW-0378">Hydrolase</keyword>
<feature type="compositionally biased region" description="Polar residues" evidence="10">
    <location>
        <begin position="394"/>
        <end position="403"/>
    </location>
</feature>
<keyword evidence="5" id="KW-0540">Nuclease</keyword>
<dbReference type="InterPro" id="IPR036397">
    <property type="entry name" value="RNaseH_sf"/>
</dbReference>
<dbReference type="GO" id="GO:0004523">
    <property type="term" value="F:RNA-DNA hybrid ribonuclease activity"/>
    <property type="evidence" value="ECO:0007669"/>
    <property type="project" value="UniProtKB-EC"/>
</dbReference>
<feature type="region of interest" description="Disordered" evidence="10">
    <location>
        <begin position="51"/>
        <end position="71"/>
    </location>
</feature>
<evidence type="ECO:0000256" key="5">
    <source>
        <dbReference type="ARBA" id="ARBA00022722"/>
    </source>
</evidence>
<feature type="region of interest" description="Disordered" evidence="10">
    <location>
        <begin position="269"/>
        <end position="339"/>
    </location>
</feature>
<feature type="region of interest" description="Disordered" evidence="10">
    <location>
        <begin position="371"/>
        <end position="421"/>
    </location>
</feature>
<comment type="caution">
    <text evidence="12">The sequence shown here is derived from an EMBL/GenBank/DDBJ whole genome shotgun (WGS) entry which is preliminary data.</text>
</comment>
<dbReference type="OrthoDB" id="245563at2759"/>
<proteinExistence type="inferred from homology"/>
<dbReference type="SUPFAM" id="SSF55658">
    <property type="entry name" value="L9 N-domain-like"/>
    <property type="match status" value="1"/>
</dbReference>
<evidence type="ECO:0000313" key="13">
    <source>
        <dbReference type="Proteomes" id="UP000807342"/>
    </source>
</evidence>
<dbReference type="PANTHER" id="PTHR10642">
    <property type="entry name" value="RIBONUCLEASE H1"/>
    <property type="match status" value="1"/>
</dbReference>
<dbReference type="InterPro" id="IPR037056">
    <property type="entry name" value="RNase_H1_N_sf"/>
</dbReference>
<evidence type="ECO:0000256" key="10">
    <source>
        <dbReference type="SAM" id="MobiDB-lite"/>
    </source>
</evidence>
<dbReference type="GO" id="GO:0003676">
    <property type="term" value="F:nucleic acid binding"/>
    <property type="evidence" value="ECO:0007669"/>
    <property type="project" value="InterPro"/>
</dbReference>
<dbReference type="EC" id="3.1.26.4" evidence="4"/>
<sequence>MPKQNFYAVHQGREVGVFLTWAECEAQIKNYARAVFKKFSSAAEAEAFVKDGPSTTAPAQPSEVKSRGQKRTFGNVDDESQWTIVYSDGACKGNGQAAPVAGVGVYWGPNDQRNIAERCPGDQTNNRAELIAIIRVLETAPVERNKLLIKTDSQYSINCFKQWLPTWRENNFLTSTGSSPKNIGIIKYLSALLKERGRRGQQVLLQHVKGHSGDPGNDGADAQANIGTTFPPQPDFDWESLEARTSETIDTLIETMPDQPIIAQEREVKESIAPSPRRLAKIPKNTPSTSVGLSAEMPPSFPGRSPSKSRVPVAAPTRPPRSPFRPVAPKPGTNSDRPTIYQRPFHQAIANTAVSSIDHVLLSLPLADPQPLSPSAQSPSFQTTTTSHQPSPQLAMNSSNESTAPKEMPKPPILSRSPLKVSKVAPPLIPASASDIDFDMYKDCLLEGEDWANEIKGL</sequence>
<gene>
    <name evidence="12" type="ORF">P691DRAFT_812507</name>
</gene>
<dbReference type="CDD" id="cd09280">
    <property type="entry name" value="RNase_HI_eukaryote_like"/>
    <property type="match status" value="1"/>
</dbReference>
<evidence type="ECO:0000256" key="1">
    <source>
        <dbReference type="ARBA" id="ARBA00000077"/>
    </source>
</evidence>
<keyword evidence="6" id="KW-0479">Metal-binding</keyword>
<keyword evidence="13" id="KW-1185">Reference proteome</keyword>
<dbReference type="InterPro" id="IPR002156">
    <property type="entry name" value="RNaseH_domain"/>
</dbReference>
<reference evidence="12" key="1">
    <citation type="submission" date="2020-11" db="EMBL/GenBank/DDBJ databases">
        <authorList>
            <consortium name="DOE Joint Genome Institute"/>
            <person name="Ahrendt S."/>
            <person name="Riley R."/>
            <person name="Andreopoulos W."/>
            <person name="Labutti K."/>
            <person name="Pangilinan J."/>
            <person name="Ruiz-Duenas F.J."/>
            <person name="Barrasa J.M."/>
            <person name="Sanchez-Garcia M."/>
            <person name="Camarero S."/>
            <person name="Miyauchi S."/>
            <person name="Serrano A."/>
            <person name="Linde D."/>
            <person name="Babiker R."/>
            <person name="Drula E."/>
            <person name="Ayuso-Fernandez I."/>
            <person name="Pacheco R."/>
            <person name="Padilla G."/>
            <person name="Ferreira P."/>
            <person name="Barriuso J."/>
            <person name="Kellner H."/>
            <person name="Castanera R."/>
            <person name="Alfaro M."/>
            <person name="Ramirez L."/>
            <person name="Pisabarro A.G."/>
            <person name="Kuo A."/>
            <person name="Tritt A."/>
            <person name="Lipzen A."/>
            <person name="He G."/>
            <person name="Yan M."/>
            <person name="Ng V."/>
            <person name="Cullen D."/>
            <person name="Martin F."/>
            <person name="Rosso M.-N."/>
            <person name="Henrissat B."/>
            <person name="Hibbett D."/>
            <person name="Martinez A.T."/>
            <person name="Grigoriev I.V."/>
        </authorList>
    </citation>
    <scope>NUCLEOTIDE SEQUENCE</scope>
    <source>
        <strain evidence="12">MF-IS2</strain>
    </source>
</reference>
<comment type="cofactor">
    <cofactor evidence="2">
        <name>Mg(2+)</name>
        <dbReference type="ChEBI" id="CHEBI:18420"/>
    </cofactor>
</comment>
<feature type="domain" description="RNase H type-1" evidence="11">
    <location>
        <begin position="79"/>
        <end position="229"/>
    </location>
</feature>
<dbReference type="Proteomes" id="UP000807342">
    <property type="component" value="Unassembled WGS sequence"/>
</dbReference>
<evidence type="ECO:0000256" key="9">
    <source>
        <dbReference type="ARBA" id="ARBA00022842"/>
    </source>
</evidence>
<dbReference type="FunFam" id="3.40.970.10:FF:000001">
    <property type="entry name" value="Ribonuclease H1"/>
    <property type="match status" value="1"/>
</dbReference>
<protein>
    <recommendedName>
        <fullName evidence="4">ribonuclease H</fullName>
        <ecNumber evidence="4">3.1.26.4</ecNumber>
    </recommendedName>
</protein>
<dbReference type="InterPro" id="IPR011320">
    <property type="entry name" value="RNase_H1_N"/>
</dbReference>
<evidence type="ECO:0000256" key="2">
    <source>
        <dbReference type="ARBA" id="ARBA00001946"/>
    </source>
</evidence>